<feature type="region of interest" description="Disordered" evidence="1">
    <location>
        <begin position="15"/>
        <end position="85"/>
    </location>
</feature>
<feature type="compositionally biased region" description="Low complexity" evidence="1">
    <location>
        <begin position="132"/>
        <end position="146"/>
    </location>
</feature>
<dbReference type="CGD" id="CAL0000165088">
    <property type="gene designation" value="Cd36_73210"/>
</dbReference>
<evidence type="ECO:0000313" key="4">
    <source>
        <dbReference type="Proteomes" id="UP000002605"/>
    </source>
</evidence>
<accession>B9WJZ5</accession>
<dbReference type="RefSeq" id="XP_002421530.1">
    <property type="nucleotide sequence ID" value="XM_002421485.1"/>
</dbReference>
<organism evidence="3 4">
    <name type="scientific">Candida dubliniensis (strain CD36 / ATCC MYA-646 / CBS 7987 / NCPF 3949 / NRRL Y-17841)</name>
    <name type="common">Yeast</name>
    <dbReference type="NCBI Taxonomy" id="573826"/>
    <lineage>
        <taxon>Eukaryota</taxon>
        <taxon>Fungi</taxon>
        <taxon>Dikarya</taxon>
        <taxon>Ascomycota</taxon>
        <taxon>Saccharomycotina</taxon>
        <taxon>Pichiomycetes</taxon>
        <taxon>Debaryomycetaceae</taxon>
        <taxon>Candida/Lodderomyces clade</taxon>
        <taxon>Candida</taxon>
    </lineage>
</organism>
<evidence type="ECO:0000313" key="3">
    <source>
        <dbReference type="EMBL" id="CAX40870.1"/>
    </source>
</evidence>
<dbReference type="EMBL" id="FM992694">
    <property type="protein sequence ID" value="CAX40870.1"/>
    <property type="molecule type" value="Genomic_DNA"/>
</dbReference>
<evidence type="ECO:0000313" key="2">
    <source>
        <dbReference type="CGD" id="CAL0000165088"/>
    </source>
</evidence>
<evidence type="ECO:0000256" key="1">
    <source>
        <dbReference type="SAM" id="MobiDB-lite"/>
    </source>
</evidence>
<sequence>MSILINNGNHYSLNSSETCNSLKSSKSSSSSLSSLSSSSSSSSCHKRSKAVDLNRNNSNSQNSSISTAPTTATAGTTTPRKPSIIIPSKLANSSIPLVNGNINYAHYYDTKQQNGNHNQQLKEGEPPLSAPTANNATKTTTATNNNSIQESFETIPCFNSTTNTTITTSRSNPTNSSPISNDNTFPKQMIHWNQFLQEEKDLNDNMSTIDDDDKTFYMEQLNLNVGHTPNNHRVPDTDNDLLPGTSKSLIAKYHYQLNYNDEVENIGGKEYDYSGESRKRKGSTSSNDRRPRRGGRTSQVFRNTLNKFTFKPKIK</sequence>
<proteinExistence type="predicted"/>
<feature type="compositionally biased region" description="Low complexity" evidence="1">
    <location>
        <begin position="54"/>
        <end position="79"/>
    </location>
</feature>
<dbReference type="AlphaFoldDB" id="B9WJZ5"/>
<protein>
    <submittedName>
        <fullName evidence="3">Uncharacterized protein</fullName>
    </submittedName>
</protein>
<keyword evidence="4" id="KW-1185">Reference proteome</keyword>
<feature type="region of interest" description="Disordered" evidence="1">
    <location>
        <begin position="270"/>
        <end position="299"/>
    </location>
</feature>
<dbReference type="KEGG" id="cdu:CD36_73210"/>
<dbReference type="HOGENOM" id="CLU_882766_0_0_1"/>
<gene>
    <name evidence="2" type="ordered locus">Cd36_73210</name>
    <name evidence="3" type="ORF">CD36_73210</name>
</gene>
<dbReference type="OrthoDB" id="4024167at2759"/>
<feature type="compositionally biased region" description="Low complexity" evidence="1">
    <location>
        <begin position="21"/>
        <end position="43"/>
    </location>
</feature>
<name>B9WJZ5_CANDC</name>
<feature type="region of interest" description="Disordered" evidence="1">
    <location>
        <begin position="114"/>
        <end position="147"/>
    </location>
</feature>
<reference evidence="3 4" key="1">
    <citation type="journal article" date="2009" name="Genome Res.">
        <title>Comparative genomics of the fungal pathogens Candida dubliniensis and Candida albicans.</title>
        <authorList>
            <person name="Jackson A.P."/>
            <person name="Gamble J.A."/>
            <person name="Yeomans T."/>
            <person name="Moran G.P."/>
            <person name="Saunders D."/>
            <person name="Harris D."/>
            <person name="Aslett M."/>
            <person name="Barrell J.F."/>
            <person name="Butler G."/>
            <person name="Citiulo F."/>
            <person name="Coleman D.C."/>
            <person name="de Groot P.W.J."/>
            <person name="Goodwin T.J."/>
            <person name="Quail M.A."/>
            <person name="McQuillan J."/>
            <person name="Munro C.A."/>
            <person name="Pain A."/>
            <person name="Poulter R.T."/>
            <person name="Rajandream M.A."/>
            <person name="Renauld H."/>
            <person name="Spiering M.J."/>
            <person name="Tivey A."/>
            <person name="Gow N.A.R."/>
            <person name="Barrell B."/>
            <person name="Sullivan D.J."/>
            <person name="Berriman M."/>
        </authorList>
    </citation>
    <scope>NUCLEOTIDE SEQUENCE [LARGE SCALE GENOMIC DNA]</scope>
    <source>
        <strain evidence="4">CD36 / ATCC MYA-646 / CBS 7987 / NCPF 3949 / NRRL Y-17841</strain>
    </source>
</reference>
<dbReference type="Proteomes" id="UP000002605">
    <property type="component" value="Chromosome 7"/>
</dbReference>
<dbReference type="GeneID" id="8049224"/>
<dbReference type="VEuPathDB" id="FungiDB:CD36_73210"/>